<comment type="caution">
    <text evidence="2">The sequence shown here is derived from an EMBL/GenBank/DDBJ whole genome shotgun (WGS) entry which is preliminary data.</text>
</comment>
<gene>
    <name evidence="2" type="ORF">ERJ67_08005</name>
</gene>
<reference evidence="2 3" key="1">
    <citation type="journal article" date="2019" name="mSystems">
        <title>Life at home and on the roam: Genomic adaptions reflect the dual lifestyle of an intracellular, facultative symbiont.</title>
        <authorList>
            <person name="Burgsdorf I."/>
        </authorList>
    </citation>
    <scope>NUCLEOTIDE SEQUENCE [LARGE SCALE GENOMIC DNA]</scope>
    <source>
        <strain evidence="2">277cV</strain>
    </source>
</reference>
<dbReference type="AlphaFoldDB" id="A0A524RM81"/>
<name>A0A524RM81_9CHRO</name>
<dbReference type="EMBL" id="SRMO01000078">
    <property type="protein sequence ID" value="TGG91414.1"/>
    <property type="molecule type" value="Genomic_DNA"/>
</dbReference>
<evidence type="ECO:0000313" key="2">
    <source>
        <dbReference type="EMBL" id="TGG91414.1"/>
    </source>
</evidence>
<organism evidence="2 3">
    <name type="scientific">Aphanocapsa feldmannii 277cV</name>
    <dbReference type="NCBI Taxonomy" id="2507553"/>
    <lineage>
        <taxon>Bacteria</taxon>
        <taxon>Bacillati</taxon>
        <taxon>Cyanobacteriota</taxon>
        <taxon>Cyanophyceae</taxon>
        <taxon>Oscillatoriophycideae</taxon>
        <taxon>Chroococcales</taxon>
        <taxon>Microcystaceae</taxon>
        <taxon>Aphanocapsa</taxon>
    </lineage>
</organism>
<feature type="transmembrane region" description="Helical" evidence="1">
    <location>
        <begin position="79"/>
        <end position="97"/>
    </location>
</feature>
<keyword evidence="1" id="KW-0812">Transmembrane</keyword>
<keyword evidence="1" id="KW-1133">Transmembrane helix</keyword>
<accession>A0A524RM81</accession>
<sequence length="293" mass="33019">MREHEINVRDLVPAMLGVGEFFKALNRLYNGKAAEVAVNVRAHQLACFTVVFDVSQAIKSAADFLTRTKLTAALNLKEILFGTGGVCIGLILLVRKLKGRMPDRVEKLTAGMFRLFLDGENYDVPVELLKAYKELSVRKALEKFITKPLKKSGIDVVKIESDGHEIERVTEEEAPYFAAPEVLNDIIIDDMRRNAYSISNLSFDEAGLWQLNDGNNPINVLIEDPEFLRQVEANLIRFAKHDVLVCMVHFVQRRTAKGRVANEYIVVEVLEHIPAPRQLRVPEPEDGPDDDIP</sequence>
<keyword evidence="1" id="KW-0472">Membrane</keyword>
<evidence type="ECO:0000313" key="3">
    <source>
        <dbReference type="Proteomes" id="UP000317990"/>
    </source>
</evidence>
<evidence type="ECO:0000256" key="1">
    <source>
        <dbReference type="SAM" id="Phobius"/>
    </source>
</evidence>
<dbReference type="Proteomes" id="UP000317990">
    <property type="component" value="Unassembled WGS sequence"/>
</dbReference>
<protein>
    <submittedName>
        <fullName evidence="2">Uncharacterized protein</fullName>
    </submittedName>
</protein>
<proteinExistence type="predicted"/>